<dbReference type="InterPro" id="IPR023408">
    <property type="entry name" value="MscS_beta-dom_sf"/>
</dbReference>
<evidence type="ECO:0000313" key="8">
    <source>
        <dbReference type="Proteomes" id="UP000199021"/>
    </source>
</evidence>
<keyword evidence="8" id="KW-1185">Reference proteome</keyword>
<sequence length="318" mass="36438">MRQLLKFAVLSILVQAPLTMKERSLLSHFIFGILELVLLSAGIYLIHFDPEVFEGAFRTGFWRTLLFFGMAVAVLNLLVRFVKLLYRGRNYGRRRGSKNFIFGVENIRKLSIGLVTVFTVFTLMGIDVKSLITSLSIVAAAIAIISKDFVNDLIVGFYYSFTDVFEVGDYVKFHGYKGKVVDIGLLKIRLLNDNDDVVILPNGRVYADEIVNYTRRDVRMMNVDFEMDIKAISNLDVLEDELRMALAPFAEAIEEESYLLKIMEVKKDFLELKFQFQLKNMDRQLQRETKRKAVREIFSYVAAHGVGKELDGRLPSAD</sequence>
<gene>
    <name evidence="7" type="ORF">SAMN05444359_13259</name>
</gene>
<dbReference type="InterPro" id="IPR006685">
    <property type="entry name" value="MscS_channel_2nd"/>
</dbReference>
<dbReference type="InParanoid" id="A0A1H9N001"/>
<dbReference type="STRING" id="478744.SAMN05444359_13259"/>
<dbReference type="PANTHER" id="PTHR30566:SF5">
    <property type="entry name" value="MECHANOSENSITIVE ION CHANNEL PROTEIN 1, MITOCHONDRIAL-RELATED"/>
    <property type="match status" value="1"/>
</dbReference>
<dbReference type="PANTHER" id="PTHR30566">
    <property type="entry name" value="YNAI-RELATED MECHANOSENSITIVE ION CHANNEL"/>
    <property type="match status" value="1"/>
</dbReference>
<keyword evidence="2 5" id="KW-0812">Transmembrane</keyword>
<feature type="domain" description="Mechanosensitive ion channel MscS" evidence="6">
    <location>
        <begin position="149"/>
        <end position="215"/>
    </location>
</feature>
<proteinExistence type="predicted"/>
<dbReference type="Gene3D" id="2.30.30.60">
    <property type="match status" value="1"/>
</dbReference>
<keyword evidence="4 5" id="KW-0472">Membrane</keyword>
<dbReference type="EMBL" id="FOFB01000032">
    <property type="protein sequence ID" value="SER28985.1"/>
    <property type="molecule type" value="Genomic_DNA"/>
</dbReference>
<dbReference type="Proteomes" id="UP000199021">
    <property type="component" value="Unassembled WGS sequence"/>
</dbReference>
<evidence type="ECO:0000256" key="3">
    <source>
        <dbReference type="ARBA" id="ARBA00022989"/>
    </source>
</evidence>
<feature type="transmembrane region" description="Helical" evidence="5">
    <location>
        <begin position="25"/>
        <end position="46"/>
    </location>
</feature>
<accession>A0A1H9N001</accession>
<dbReference type="InterPro" id="IPR010920">
    <property type="entry name" value="LSM_dom_sf"/>
</dbReference>
<dbReference type="Gene3D" id="1.10.287.1260">
    <property type="match status" value="1"/>
</dbReference>
<dbReference type="Pfam" id="PF00924">
    <property type="entry name" value="MS_channel_2nd"/>
    <property type="match status" value="1"/>
</dbReference>
<evidence type="ECO:0000256" key="5">
    <source>
        <dbReference type="SAM" id="Phobius"/>
    </source>
</evidence>
<feature type="transmembrane region" description="Helical" evidence="5">
    <location>
        <begin position="107"/>
        <end position="126"/>
    </location>
</feature>
<reference evidence="8" key="1">
    <citation type="submission" date="2016-10" db="EMBL/GenBank/DDBJ databases">
        <authorList>
            <person name="Varghese N."/>
            <person name="Submissions S."/>
        </authorList>
    </citation>
    <scope>NUCLEOTIDE SEQUENCE [LARGE SCALE GENOMIC DNA]</scope>
    <source>
        <strain evidence="8">DSM 24740</strain>
    </source>
</reference>
<name>A0A1H9N001_9BACT</name>
<evidence type="ECO:0000256" key="1">
    <source>
        <dbReference type="ARBA" id="ARBA00004370"/>
    </source>
</evidence>
<dbReference type="GO" id="GO:0016020">
    <property type="term" value="C:membrane"/>
    <property type="evidence" value="ECO:0007669"/>
    <property type="project" value="UniProtKB-SubCell"/>
</dbReference>
<evidence type="ECO:0000313" key="7">
    <source>
        <dbReference type="EMBL" id="SER28985.1"/>
    </source>
</evidence>
<evidence type="ECO:0000256" key="2">
    <source>
        <dbReference type="ARBA" id="ARBA00022692"/>
    </source>
</evidence>
<evidence type="ECO:0000256" key="4">
    <source>
        <dbReference type="ARBA" id="ARBA00023136"/>
    </source>
</evidence>
<evidence type="ECO:0000259" key="6">
    <source>
        <dbReference type="Pfam" id="PF00924"/>
    </source>
</evidence>
<dbReference type="GO" id="GO:0008381">
    <property type="term" value="F:mechanosensitive monoatomic ion channel activity"/>
    <property type="evidence" value="ECO:0007669"/>
    <property type="project" value="UniProtKB-ARBA"/>
</dbReference>
<keyword evidence="3 5" id="KW-1133">Transmembrane helix</keyword>
<dbReference type="AlphaFoldDB" id="A0A1H9N001"/>
<feature type="transmembrane region" description="Helical" evidence="5">
    <location>
        <begin position="66"/>
        <end position="86"/>
    </location>
</feature>
<comment type="subcellular location">
    <subcellularLocation>
        <location evidence="1">Membrane</location>
    </subcellularLocation>
</comment>
<protein>
    <submittedName>
        <fullName evidence="7">Small-conductance mechanosensitive channel</fullName>
    </submittedName>
</protein>
<organism evidence="7 8">
    <name type="scientific">Neolewinella agarilytica</name>
    <dbReference type="NCBI Taxonomy" id="478744"/>
    <lineage>
        <taxon>Bacteria</taxon>
        <taxon>Pseudomonadati</taxon>
        <taxon>Bacteroidota</taxon>
        <taxon>Saprospiria</taxon>
        <taxon>Saprospirales</taxon>
        <taxon>Lewinellaceae</taxon>
        <taxon>Neolewinella</taxon>
    </lineage>
</organism>
<dbReference type="SUPFAM" id="SSF50182">
    <property type="entry name" value="Sm-like ribonucleoproteins"/>
    <property type="match status" value="1"/>
</dbReference>